<dbReference type="Proteomes" id="UP000494119">
    <property type="component" value="Unassembled WGS sequence"/>
</dbReference>
<name>A0A6J5GRN0_9BURK</name>
<gene>
    <name evidence="1" type="ORF">LMG28688_06252</name>
</gene>
<dbReference type="RefSeq" id="WP_175197866.1">
    <property type="nucleotide sequence ID" value="NZ_CADIKL010000047.1"/>
</dbReference>
<protein>
    <recommendedName>
        <fullName evidence="3">Baseplate protein J-like domain-containing protein</fullName>
    </recommendedName>
</protein>
<keyword evidence="2" id="KW-1185">Reference proteome</keyword>
<dbReference type="AlphaFoldDB" id="A0A6J5GRN0"/>
<evidence type="ECO:0008006" key="3">
    <source>
        <dbReference type="Google" id="ProtNLM"/>
    </source>
</evidence>
<evidence type="ECO:0000313" key="1">
    <source>
        <dbReference type="EMBL" id="CAB3805766.1"/>
    </source>
</evidence>
<dbReference type="EMBL" id="CADIKL010000047">
    <property type="protein sequence ID" value="CAB3805766.1"/>
    <property type="molecule type" value="Genomic_DNA"/>
</dbReference>
<proteinExistence type="predicted"/>
<accession>A0A6J5GRN0</accession>
<evidence type="ECO:0000313" key="2">
    <source>
        <dbReference type="Proteomes" id="UP000494119"/>
    </source>
</evidence>
<reference evidence="1 2" key="1">
    <citation type="submission" date="2020-04" db="EMBL/GenBank/DDBJ databases">
        <authorList>
            <person name="De Canck E."/>
        </authorList>
    </citation>
    <scope>NUCLEOTIDE SEQUENCE [LARGE SCALE GENOMIC DNA]</scope>
    <source>
        <strain evidence="1 2">LMG 28688</strain>
    </source>
</reference>
<organism evidence="1 2">
    <name type="scientific">Paraburkholderia caffeinitolerans</name>
    <dbReference type="NCBI Taxonomy" id="1723730"/>
    <lineage>
        <taxon>Bacteria</taxon>
        <taxon>Pseudomonadati</taxon>
        <taxon>Pseudomonadota</taxon>
        <taxon>Betaproteobacteria</taxon>
        <taxon>Burkholderiales</taxon>
        <taxon>Burkholderiaceae</taxon>
        <taxon>Paraburkholderia</taxon>
    </lineage>
</organism>
<sequence>MADQNPTSIDTADVLAVDASVIRTTSAAPFGVTPQGFYAKPFARLLAEKLALGRALFGTDLDLTSGSVVRKLFEVAALEDARTWTALGAIYDNMFVVSAEGQALSSLGAELGLPRPYLEATGKITLKLTGTLPAGVAQITIPRGARLLTPGGHHAATDESATITAASPQVDIAVVAFYPGPSHNLDPAVTAADNSHPQKIDRWNPYDTKLADLRAAEEAANKELISITHNEKLTGGELQWPDARYRSMLLRAPHSIWTVDAIQIAVSLVPGVRQALIRDAWGGLDINQSIFGNFNFIERVFGSERDLGNPYYFTVLVSPTDSAIWDGPDGLEASVLTAIEDLRPLGIFPQVQQAEQIGICVNADLVVRGIPMPFGSKASVNASAPAQALKARLNERLRRYIDSLSFGEPVRVSEVIWAMMSESGITDVQNVMLLRYPPAMENIDFTQAQTNGPAGPGCGLNIDLAINQVADFVDTATVLTII</sequence>